<dbReference type="Proteomes" id="UP000007815">
    <property type="component" value="Unassembled WGS sequence"/>
</dbReference>
<keyword evidence="4" id="KW-1185">Reference proteome</keyword>
<organism evidence="3 4">
    <name type="scientific">Streptococcus ratti FA-1 = DSM 20564</name>
    <dbReference type="NCBI Taxonomy" id="699248"/>
    <lineage>
        <taxon>Bacteria</taxon>
        <taxon>Bacillati</taxon>
        <taxon>Bacillota</taxon>
        <taxon>Bacilli</taxon>
        <taxon>Lactobacillales</taxon>
        <taxon>Streptococcaceae</taxon>
        <taxon>Streptococcus</taxon>
    </lineage>
</organism>
<reference evidence="3 4" key="1">
    <citation type="submission" date="2009-12" db="EMBL/GenBank/DDBJ databases">
        <authorList>
            <person name="Lefebure T."/>
            <person name="Cornejo O.E."/>
            <person name="Pavinski Bitar P.D."/>
            <person name="Lang P."/>
            <person name="Stanhope M.J."/>
        </authorList>
    </citation>
    <scope>NUCLEOTIDE SEQUENCE [LARGE SCALE GENOMIC DNA]</scope>
    <source>
        <strain evidence="3 4">FA-1</strain>
    </source>
</reference>
<dbReference type="PANTHER" id="PTHR43709:SF2">
    <property type="entry name" value="DUF453 DOMAIN PROTEIN (AFU_ORTHOLOGUE AFUA_6G00360)"/>
    <property type="match status" value="1"/>
</dbReference>
<sequence length="382" mass="41064">MLEEMPVSIYRGGTSKGVFIDEKVLPADKDARDKILLKLMGSPDIRQINGLGGAVSTTSKAAIISKEEKEDWDVNYTFAQVAVDKPVVSYSGNCGNISSAVGIYAIENQLVETSSPETVVRVYNTNTKKVINEYIPTPDGKLTYEGDFAISGVPGKGIKIELQFVEPSGAFSGKLLPTGNTKDALILSNGQELTVSLVDAANPLVYVRAEDLGLEGTESPEMIDSDSELLAQLEEIRGRAAQLMGLIEKLEDSAIIAPGVPKLTIVSTPQTYITTENEKIDGADFDIAVRMMSMQKAHKSIALTGALCTGAASKIKGTIPYELVSDKNLGNQLEIAHSSGKISVSIDYETTNDKTLIKSVSSYRTARKIMVGTAFIEEDRPC</sequence>
<name>A0ABN0GRS1_STRRT</name>
<evidence type="ECO:0008006" key="5">
    <source>
        <dbReference type="Google" id="ProtNLM"/>
    </source>
</evidence>
<evidence type="ECO:0000256" key="2">
    <source>
        <dbReference type="ARBA" id="ARBA00023235"/>
    </source>
</evidence>
<evidence type="ECO:0000313" key="3">
    <source>
        <dbReference type="EMBL" id="EJN93157.1"/>
    </source>
</evidence>
<comment type="similarity">
    <text evidence="1">Belongs to the PrpF family.</text>
</comment>
<comment type="caution">
    <text evidence="3">The sequence shown here is derived from an EMBL/GenBank/DDBJ whole genome shotgun (WGS) entry which is preliminary data.</text>
</comment>
<evidence type="ECO:0000313" key="4">
    <source>
        <dbReference type="Proteomes" id="UP000007815"/>
    </source>
</evidence>
<dbReference type="Pfam" id="PF04303">
    <property type="entry name" value="PrpF"/>
    <property type="match status" value="1"/>
</dbReference>
<keyword evidence="2" id="KW-0413">Isomerase</keyword>
<proteinExistence type="inferred from homology"/>
<protein>
    <recommendedName>
        <fullName evidence="5">3-methylitaconate isomerase</fullName>
    </recommendedName>
</protein>
<dbReference type="InterPro" id="IPR007400">
    <property type="entry name" value="PrpF-like"/>
</dbReference>
<accession>A0ABN0GRS1</accession>
<gene>
    <name evidence="3" type="ORF">SRA_09718</name>
</gene>
<dbReference type="PANTHER" id="PTHR43709">
    <property type="entry name" value="ACONITATE ISOMERASE-RELATED"/>
    <property type="match status" value="1"/>
</dbReference>
<dbReference type="EMBL" id="AJTZ01000006">
    <property type="protein sequence ID" value="EJN93157.1"/>
    <property type="molecule type" value="Genomic_DNA"/>
</dbReference>
<dbReference type="RefSeq" id="WP_003090186.1">
    <property type="nucleotide sequence ID" value="NZ_AJTZ01000006.1"/>
</dbReference>
<evidence type="ECO:0000256" key="1">
    <source>
        <dbReference type="ARBA" id="ARBA00007673"/>
    </source>
</evidence>
<dbReference type="SUPFAM" id="SSF54506">
    <property type="entry name" value="Diaminopimelate epimerase-like"/>
    <property type="match status" value="2"/>
</dbReference>
<dbReference type="Gene3D" id="3.10.310.10">
    <property type="entry name" value="Diaminopimelate Epimerase, Chain A, domain 1"/>
    <property type="match status" value="2"/>
</dbReference>